<accession>A0ACB7ZKC0</accession>
<proteinExistence type="predicted"/>
<name>A0ACB7ZKC0_9ERIC</name>
<dbReference type="Proteomes" id="UP000828048">
    <property type="component" value="Chromosome 9"/>
</dbReference>
<evidence type="ECO:0000313" key="2">
    <source>
        <dbReference type="Proteomes" id="UP000828048"/>
    </source>
</evidence>
<gene>
    <name evidence="1" type="ORF">Vadar_020169</name>
</gene>
<dbReference type="EMBL" id="CM037159">
    <property type="protein sequence ID" value="KAH7866413.1"/>
    <property type="molecule type" value="Genomic_DNA"/>
</dbReference>
<organism evidence="1 2">
    <name type="scientific">Vaccinium darrowii</name>
    <dbReference type="NCBI Taxonomy" id="229202"/>
    <lineage>
        <taxon>Eukaryota</taxon>
        <taxon>Viridiplantae</taxon>
        <taxon>Streptophyta</taxon>
        <taxon>Embryophyta</taxon>
        <taxon>Tracheophyta</taxon>
        <taxon>Spermatophyta</taxon>
        <taxon>Magnoliopsida</taxon>
        <taxon>eudicotyledons</taxon>
        <taxon>Gunneridae</taxon>
        <taxon>Pentapetalae</taxon>
        <taxon>asterids</taxon>
        <taxon>Ericales</taxon>
        <taxon>Ericaceae</taxon>
        <taxon>Vaccinioideae</taxon>
        <taxon>Vaccinieae</taxon>
        <taxon>Vaccinium</taxon>
    </lineage>
</organism>
<keyword evidence="2" id="KW-1185">Reference proteome</keyword>
<comment type="caution">
    <text evidence="1">The sequence shown here is derived from an EMBL/GenBank/DDBJ whole genome shotgun (WGS) entry which is preliminary data.</text>
</comment>
<reference evidence="1 2" key="1">
    <citation type="journal article" date="2021" name="Hortic Res">
        <title>High-quality reference genome and annotation aids understanding of berry development for evergreen blueberry (Vaccinium darrowii).</title>
        <authorList>
            <person name="Yu J."/>
            <person name="Hulse-Kemp A.M."/>
            <person name="Babiker E."/>
            <person name="Staton M."/>
        </authorList>
    </citation>
    <scope>NUCLEOTIDE SEQUENCE [LARGE SCALE GENOMIC DNA]</scope>
    <source>
        <strain evidence="2">cv. NJ 8807/NJ 8810</strain>
        <tissue evidence="1">Young leaf</tissue>
    </source>
</reference>
<protein>
    <submittedName>
        <fullName evidence="1">Uncharacterized protein</fullName>
    </submittedName>
</protein>
<evidence type="ECO:0000313" key="1">
    <source>
        <dbReference type="EMBL" id="KAH7866413.1"/>
    </source>
</evidence>
<sequence>MFGRGDFVQRWIPRMWASSPMKSWREAKKHFTRWSGLIWDEGANTVTEGELGRDELKLLQSIRELKANSLSPHSVTLSTVLSIKLANNFPTASPSPASAEVMLDMLIGNSEHDNSVCRTELSASAIPFQKMLWNKPNSRHSPLSLGCLKSHSISLCFS</sequence>